<dbReference type="AlphaFoldDB" id="A0AAV2SZ45"/>
<evidence type="ECO:0000313" key="1">
    <source>
        <dbReference type="EMBL" id="CAL5129169.1"/>
    </source>
</evidence>
<proteinExistence type="predicted"/>
<protein>
    <submittedName>
        <fullName evidence="1">Uncharacterized protein</fullName>
    </submittedName>
</protein>
<gene>
    <name evidence="1" type="ORF">CDAUBV1_LOCUS38</name>
</gene>
<sequence length="89" mass="10120">MRKTRTLNDKSLEVGLRGLTREFEIIVGWVVFLELLQAPQAHYSLHLWTLPHHTPGPNLPPGNLARIALETYLLIFGSPRIRLRSVGLI</sequence>
<accession>A0AAV2SZ45</accession>
<organism evidence="1 2">
    <name type="scientific">Calicophoron daubneyi</name>
    <name type="common">Rumen fluke</name>
    <name type="synonym">Paramphistomum daubneyi</name>
    <dbReference type="NCBI Taxonomy" id="300641"/>
    <lineage>
        <taxon>Eukaryota</taxon>
        <taxon>Metazoa</taxon>
        <taxon>Spiralia</taxon>
        <taxon>Lophotrochozoa</taxon>
        <taxon>Platyhelminthes</taxon>
        <taxon>Trematoda</taxon>
        <taxon>Digenea</taxon>
        <taxon>Plagiorchiida</taxon>
        <taxon>Pronocephalata</taxon>
        <taxon>Paramphistomoidea</taxon>
        <taxon>Paramphistomidae</taxon>
        <taxon>Calicophoron</taxon>
    </lineage>
</organism>
<comment type="caution">
    <text evidence="1">The sequence shown here is derived from an EMBL/GenBank/DDBJ whole genome shotgun (WGS) entry which is preliminary data.</text>
</comment>
<evidence type="ECO:0000313" key="2">
    <source>
        <dbReference type="Proteomes" id="UP001497525"/>
    </source>
</evidence>
<dbReference type="EMBL" id="CAXLJL010000001">
    <property type="protein sequence ID" value="CAL5129169.1"/>
    <property type="molecule type" value="Genomic_DNA"/>
</dbReference>
<reference evidence="1" key="1">
    <citation type="submission" date="2024-06" db="EMBL/GenBank/DDBJ databases">
        <authorList>
            <person name="Liu X."/>
            <person name="Lenzi L."/>
            <person name="Haldenby T S."/>
            <person name="Uol C."/>
        </authorList>
    </citation>
    <scope>NUCLEOTIDE SEQUENCE</scope>
</reference>
<dbReference type="Proteomes" id="UP001497525">
    <property type="component" value="Unassembled WGS sequence"/>
</dbReference>
<name>A0AAV2SZ45_CALDB</name>